<evidence type="ECO:0000313" key="5">
    <source>
        <dbReference type="EMBL" id="REH36389.1"/>
    </source>
</evidence>
<dbReference type="InterPro" id="IPR000794">
    <property type="entry name" value="Beta-ketoacyl_synthase"/>
</dbReference>
<dbReference type="InterPro" id="IPR014031">
    <property type="entry name" value="Ketoacyl_synth_C"/>
</dbReference>
<dbReference type="Gene3D" id="3.40.47.10">
    <property type="match status" value="1"/>
</dbReference>
<dbReference type="OrthoDB" id="9808669at2"/>
<sequence length="391" mass="41058">MTKVFVTGLGAITPIGVGTEQLWSALCSRRTHFSNIDAVYSAMKPGYAAGLLSEVDRSRVVRDVRDATGRSLADSSTYAAHAALQAVREAGLTPGDEDLRDALVCVANNEAEADLLDELVEGRDDRWRGAVYSSHAIADNVARAIGSTGPAFTVHNTCASANVALEFALRMMRTGAVRTAVVGGGDAFSKKVWTGFYTLNTLGPEHCRPFSVRRKHITIAEGAAFLVLRAADAPLPGSCAELVAAVSNNDAVHPTNPDPGGVLACHERALAQAGLTADQVDGIFAHGTGTQANDAVEAGIFTTRFPDASVTAIKGTIGHLMASAGAVGAVASCLALRHQKMPPTIIERDEYQFGFDLVLEAGGRERRLTHVQNNAFGFGGNNGISVFRAVS</sequence>
<dbReference type="AlphaFoldDB" id="A0A3E0H0R1"/>
<dbReference type="GO" id="GO:0004315">
    <property type="term" value="F:3-oxoacyl-[acyl-carrier-protein] synthase activity"/>
    <property type="evidence" value="ECO:0007669"/>
    <property type="project" value="TreeGrafter"/>
</dbReference>
<comment type="caution">
    <text evidence="5">The sequence shown here is derived from an EMBL/GenBank/DDBJ whole genome shotgun (WGS) entry which is preliminary data.</text>
</comment>
<evidence type="ECO:0000256" key="3">
    <source>
        <dbReference type="RuleBase" id="RU003694"/>
    </source>
</evidence>
<reference evidence="5 6" key="1">
    <citation type="submission" date="2018-08" db="EMBL/GenBank/DDBJ databases">
        <title>Genomic Encyclopedia of Archaeal and Bacterial Type Strains, Phase II (KMG-II): from individual species to whole genera.</title>
        <authorList>
            <person name="Goeker M."/>
        </authorList>
    </citation>
    <scope>NUCLEOTIDE SEQUENCE [LARGE SCALE GENOMIC DNA]</scope>
    <source>
        <strain evidence="5 6">DSM 45791</strain>
    </source>
</reference>
<keyword evidence="6" id="KW-1185">Reference proteome</keyword>
<dbReference type="InterPro" id="IPR020841">
    <property type="entry name" value="PKS_Beta-ketoAc_synthase_dom"/>
</dbReference>
<dbReference type="Pfam" id="PF02801">
    <property type="entry name" value="Ketoacyl-synt_C"/>
    <property type="match status" value="1"/>
</dbReference>
<gene>
    <name evidence="5" type="ORF">BCF44_116259</name>
</gene>
<dbReference type="PROSITE" id="PS52004">
    <property type="entry name" value="KS3_2"/>
    <property type="match status" value="1"/>
</dbReference>
<dbReference type="Proteomes" id="UP000256269">
    <property type="component" value="Unassembled WGS sequence"/>
</dbReference>
<evidence type="ECO:0000256" key="1">
    <source>
        <dbReference type="ARBA" id="ARBA00008467"/>
    </source>
</evidence>
<dbReference type="EMBL" id="QUNO01000016">
    <property type="protein sequence ID" value="REH36389.1"/>
    <property type="molecule type" value="Genomic_DNA"/>
</dbReference>
<dbReference type="PANTHER" id="PTHR11712:SF336">
    <property type="entry name" value="3-OXOACYL-[ACYL-CARRIER-PROTEIN] SYNTHASE, MITOCHONDRIAL"/>
    <property type="match status" value="1"/>
</dbReference>
<protein>
    <submittedName>
        <fullName evidence="5">3-oxoacyl-[acyl-carrier-protein] synthase II</fullName>
    </submittedName>
</protein>
<dbReference type="SMART" id="SM00825">
    <property type="entry name" value="PKS_KS"/>
    <property type="match status" value="1"/>
</dbReference>
<dbReference type="InterPro" id="IPR014030">
    <property type="entry name" value="Ketoacyl_synth_N"/>
</dbReference>
<dbReference type="InterPro" id="IPR016039">
    <property type="entry name" value="Thiolase-like"/>
</dbReference>
<dbReference type="GO" id="GO:0006633">
    <property type="term" value="P:fatty acid biosynthetic process"/>
    <property type="evidence" value="ECO:0007669"/>
    <property type="project" value="TreeGrafter"/>
</dbReference>
<comment type="similarity">
    <text evidence="1 3">Belongs to the thiolase-like superfamily. Beta-ketoacyl-ACP synthases family.</text>
</comment>
<dbReference type="RefSeq" id="WP_116179667.1">
    <property type="nucleotide sequence ID" value="NZ_CP144375.1"/>
</dbReference>
<dbReference type="PANTHER" id="PTHR11712">
    <property type="entry name" value="POLYKETIDE SYNTHASE-RELATED"/>
    <property type="match status" value="1"/>
</dbReference>
<accession>A0A3E0H0R1</accession>
<evidence type="ECO:0000313" key="6">
    <source>
        <dbReference type="Proteomes" id="UP000256269"/>
    </source>
</evidence>
<keyword evidence="2 3" id="KW-0808">Transferase</keyword>
<name>A0A3E0H0R1_9PSEU</name>
<feature type="domain" description="Ketosynthase family 3 (KS3)" evidence="4">
    <location>
        <begin position="1"/>
        <end position="389"/>
    </location>
</feature>
<evidence type="ECO:0000259" key="4">
    <source>
        <dbReference type="PROSITE" id="PS52004"/>
    </source>
</evidence>
<evidence type="ECO:0000256" key="2">
    <source>
        <dbReference type="ARBA" id="ARBA00022679"/>
    </source>
</evidence>
<proteinExistence type="inferred from homology"/>
<organism evidence="5 6">
    <name type="scientific">Kutzneria buriramensis</name>
    <dbReference type="NCBI Taxonomy" id="1045776"/>
    <lineage>
        <taxon>Bacteria</taxon>
        <taxon>Bacillati</taxon>
        <taxon>Actinomycetota</taxon>
        <taxon>Actinomycetes</taxon>
        <taxon>Pseudonocardiales</taxon>
        <taxon>Pseudonocardiaceae</taxon>
        <taxon>Kutzneria</taxon>
    </lineage>
</organism>
<dbReference type="SUPFAM" id="SSF53901">
    <property type="entry name" value="Thiolase-like"/>
    <property type="match status" value="1"/>
</dbReference>
<dbReference type="Pfam" id="PF00109">
    <property type="entry name" value="ketoacyl-synt"/>
    <property type="match status" value="1"/>
</dbReference>